<comment type="caution">
    <text evidence="9">The sequence shown here is derived from an EMBL/GenBank/DDBJ whole genome shotgun (WGS) entry which is preliminary data.</text>
</comment>
<keyword evidence="5 7" id="KW-0472">Membrane</keyword>
<feature type="coiled-coil region" evidence="6">
    <location>
        <begin position="231"/>
        <end position="258"/>
    </location>
</feature>
<evidence type="ECO:0000256" key="7">
    <source>
        <dbReference type="SAM" id="Phobius"/>
    </source>
</evidence>
<proteinExistence type="predicted"/>
<dbReference type="EMBL" id="QUNF01000004">
    <property type="protein sequence ID" value="REG91477.1"/>
    <property type="molecule type" value="Genomic_DNA"/>
</dbReference>
<evidence type="ECO:0000256" key="6">
    <source>
        <dbReference type="SAM" id="Coils"/>
    </source>
</evidence>
<feature type="domain" description="Polysaccharide chain length determinant N-terminal" evidence="8">
    <location>
        <begin position="7"/>
        <end position="63"/>
    </location>
</feature>
<keyword evidence="10" id="KW-1185">Reference proteome</keyword>
<evidence type="ECO:0000259" key="8">
    <source>
        <dbReference type="Pfam" id="PF02706"/>
    </source>
</evidence>
<dbReference type="RefSeq" id="WP_086540652.1">
    <property type="nucleotide sequence ID" value="NZ_MSSW01000010.1"/>
</dbReference>
<feature type="transmembrane region" description="Helical" evidence="7">
    <location>
        <begin position="333"/>
        <end position="356"/>
    </location>
</feature>
<dbReference type="Pfam" id="PF02706">
    <property type="entry name" value="Wzz"/>
    <property type="match status" value="1"/>
</dbReference>
<keyword evidence="4 7" id="KW-1133">Transmembrane helix</keyword>
<reference evidence="9 10" key="1">
    <citation type="submission" date="2018-08" db="EMBL/GenBank/DDBJ databases">
        <title>Genomic Encyclopedia of Archaeal and Bacterial Type Strains, Phase II (KMG-II): from individual species to whole genera.</title>
        <authorList>
            <person name="Goeker M."/>
        </authorList>
    </citation>
    <scope>NUCLEOTIDE SEQUENCE [LARGE SCALE GENOMIC DNA]</scope>
    <source>
        <strain evidence="9 10">DSM 15986</strain>
    </source>
</reference>
<dbReference type="GO" id="GO:0005886">
    <property type="term" value="C:plasma membrane"/>
    <property type="evidence" value="ECO:0007669"/>
    <property type="project" value="UniProtKB-SubCell"/>
</dbReference>
<evidence type="ECO:0000256" key="1">
    <source>
        <dbReference type="ARBA" id="ARBA00004651"/>
    </source>
</evidence>
<dbReference type="AlphaFoldDB" id="A0A3E0DZG7"/>
<evidence type="ECO:0000256" key="5">
    <source>
        <dbReference type="ARBA" id="ARBA00023136"/>
    </source>
</evidence>
<dbReference type="InterPro" id="IPR003856">
    <property type="entry name" value="LPS_length_determ_N"/>
</dbReference>
<evidence type="ECO:0000256" key="2">
    <source>
        <dbReference type="ARBA" id="ARBA00022475"/>
    </source>
</evidence>
<evidence type="ECO:0000256" key="4">
    <source>
        <dbReference type="ARBA" id="ARBA00022989"/>
    </source>
</evidence>
<dbReference type="Proteomes" id="UP000256405">
    <property type="component" value="Unassembled WGS sequence"/>
</dbReference>
<dbReference type="OrthoDB" id="1522571at2"/>
<organism evidence="9 10">
    <name type="scientific">Algoriphagus antarcticus</name>
    <dbReference type="NCBI Taxonomy" id="238540"/>
    <lineage>
        <taxon>Bacteria</taxon>
        <taxon>Pseudomonadati</taxon>
        <taxon>Bacteroidota</taxon>
        <taxon>Cytophagia</taxon>
        <taxon>Cytophagales</taxon>
        <taxon>Cyclobacteriaceae</taxon>
        <taxon>Algoriphagus</taxon>
    </lineage>
</organism>
<gene>
    <name evidence="9" type="ORF">C8N25_10491</name>
</gene>
<dbReference type="InterPro" id="IPR050445">
    <property type="entry name" value="Bact_polysacc_biosynth/exp"/>
</dbReference>
<evidence type="ECO:0000313" key="10">
    <source>
        <dbReference type="Proteomes" id="UP000256405"/>
    </source>
</evidence>
<name>A0A3E0DZG7_9BACT</name>
<keyword evidence="2" id="KW-1003">Cell membrane</keyword>
<dbReference type="GO" id="GO:0004713">
    <property type="term" value="F:protein tyrosine kinase activity"/>
    <property type="evidence" value="ECO:0007669"/>
    <property type="project" value="TreeGrafter"/>
</dbReference>
<evidence type="ECO:0000256" key="3">
    <source>
        <dbReference type="ARBA" id="ARBA00022692"/>
    </source>
</evidence>
<keyword evidence="6" id="KW-0175">Coiled coil</keyword>
<accession>A0A3E0DZG7</accession>
<evidence type="ECO:0000313" key="9">
    <source>
        <dbReference type="EMBL" id="REG91477.1"/>
    </source>
</evidence>
<dbReference type="PANTHER" id="PTHR32309">
    <property type="entry name" value="TYROSINE-PROTEIN KINASE"/>
    <property type="match status" value="1"/>
</dbReference>
<dbReference type="PANTHER" id="PTHR32309:SF13">
    <property type="entry name" value="FERRIC ENTEROBACTIN TRANSPORT PROTEIN FEPE"/>
    <property type="match status" value="1"/>
</dbReference>
<protein>
    <submittedName>
        <fullName evidence="9">Subunit length determinant protein</fullName>
    </submittedName>
</protein>
<comment type="subcellular location">
    <subcellularLocation>
        <location evidence="1">Cell membrane</location>
        <topology evidence="1">Multi-pass membrane protein</topology>
    </subcellularLocation>
</comment>
<sequence>MDKNNNGINLIYFFKAVQDKKRVVFSVLLVFFLLGLFIALTSKKMYTAKSLFIPQTSQQNNQGGSLGGLASLAGINIGSMSNSNDISPSLYPQFISSIKFKKKLAETKINLDGKGQTATYAEYYEKLYQPNILELFYKFTIGMPGEIIKFMRSAPPPIRNETNSAGENTFEQISYEEFELFARMDGQLSVVSMEEEGVVQLSFIMPDPLMAAQMAQSAESLLQTEIIDYKIKNASEQLKFTENQYQEKKAEFNEIQSRLAVFKDRNQNIVSAALLNQQDRLEAEYNFSFSIYTELAKQLEQAKLQVSKDTPVFSVIQKVSIPIQKSSPNRPKILLIFIFVGVVSALGYVALMWIIFNLKRDWKNID</sequence>
<keyword evidence="3 7" id="KW-0812">Transmembrane</keyword>
<feature type="transmembrane region" description="Helical" evidence="7">
    <location>
        <begin position="23"/>
        <end position="41"/>
    </location>
</feature>